<gene>
    <name evidence="2" type="ORF">OVN521_LOCUS22755</name>
</gene>
<dbReference type="EMBL" id="CAJOBG010004998">
    <property type="protein sequence ID" value="CAF4135360.1"/>
    <property type="molecule type" value="Genomic_DNA"/>
</dbReference>
<evidence type="ECO:0000256" key="1">
    <source>
        <dbReference type="SAM" id="MobiDB-lite"/>
    </source>
</evidence>
<organism evidence="2 3">
    <name type="scientific">Rotaria magnacalcarata</name>
    <dbReference type="NCBI Taxonomy" id="392030"/>
    <lineage>
        <taxon>Eukaryota</taxon>
        <taxon>Metazoa</taxon>
        <taxon>Spiralia</taxon>
        <taxon>Gnathifera</taxon>
        <taxon>Rotifera</taxon>
        <taxon>Eurotatoria</taxon>
        <taxon>Bdelloidea</taxon>
        <taxon>Philodinida</taxon>
        <taxon>Philodinidae</taxon>
        <taxon>Rotaria</taxon>
    </lineage>
</organism>
<comment type="caution">
    <text evidence="2">The sequence shown here is derived from an EMBL/GenBank/DDBJ whole genome shotgun (WGS) entry which is preliminary data.</text>
</comment>
<proteinExistence type="predicted"/>
<dbReference type="AlphaFoldDB" id="A0A819X512"/>
<keyword evidence="3" id="KW-1185">Reference proteome</keyword>
<sequence>MSTQAAQGNVEGRNNENDSSLLSFEEIHAHGENDPNKDTSIVHTILTQDLNILSITDPGLNESANFHIDAINQEQSDEGNISTPLKQEPNMSIIVESDISESIEKLTIDATIQEEPKTVTTSTPTTLDKPKSNLPILKFLMSAS</sequence>
<reference evidence="2" key="1">
    <citation type="submission" date="2021-02" db="EMBL/GenBank/DDBJ databases">
        <authorList>
            <person name="Nowell W R."/>
        </authorList>
    </citation>
    <scope>NUCLEOTIDE SEQUENCE</scope>
</reference>
<protein>
    <submittedName>
        <fullName evidence="2">Uncharacterized protein</fullName>
    </submittedName>
</protein>
<evidence type="ECO:0000313" key="3">
    <source>
        <dbReference type="Proteomes" id="UP000663866"/>
    </source>
</evidence>
<evidence type="ECO:0000313" key="2">
    <source>
        <dbReference type="EMBL" id="CAF4135360.1"/>
    </source>
</evidence>
<feature type="region of interest" description="Disordered" evidence="1">
    <location>
        <begin position="1"/>
        <end position="22"/>
    </location>
</feature>
<dbReference type="Proteomes" id="UP000663866">
    <property type="component" value="Unassembled WGS sequence"/>
</dbReference>
<name>A0A819X512_9BILA</name>
<accession>A0A819X512</accession>